<dbReference type="EMBL" id="HACA01029578">
    <property type="protein sequence ID" value="CDW46939.1"/>
    <property type="molecule type" value="Transcribed_RNA"/>
</dbReference>
<dbReference type="AlphaFoldDB" id="A0A0K2V8Y7"/>
<protein>
    <submittedName>
        <fullName evidence="1">Uncharacterized protein</fullName>
    </submittedName>
</protein>
<sequence>QSKSSSIFNTSGISLSTSAKHKYLFPLGSNFLKSARLLALSSRFL</sequence>
<feature type="non-terminal residue" evidence="1">
    <location>
        <position position="1"/>
    </location>
</feature>
<evidence type="ECO:0000313" key="1">
    <source>
        <dbReference type="EMBL" id="CDW46939.1"/>
    </source>
</evidence>
<accession>A0A0K2V8Y7</accession>
<reference evidence="1" key="1">
    <citation type="submission" date="2014-05" db="EMBL/GenBank/DDBJ databases">
        <authorList>
            <person name="Chronopoulou M."/>
        </authorList>
    </citation>
    <scope>NUCLEOTIDE SEQUENCE</scope>
    <source>
        <tissue evidence="1">Whole organism</tissue>
    </source>
</reference>
<organism evidence="1">
    <name type="scientific">Lepeophtheirus salmonis</name>
    <name type="common">Salmon louse</name>
    <name type="synonym">Caligus salmonis</name>
    <dbReference type="NCBI Taxonomy" id="72036"/>
    <lineage>
        <taxon>Eukaryota</taxon>
        <taxon>Metazoa</taxon>
        <taxon>Ecdysozoa</taxon>
        <taxon>Arthropoda</taxon>
        <taxon>Crustacea</taxon>
        <taxon>Multicrustacea</taxon>
        <taxon>Hexanauplia</taxon>
        <taxon>Copepoda</taxon>
        <taxon>Siphonostomatoida</taxon>
        <taxon>Caligidae</taxon>
        <taxon>Lepeophtheirus</taxon>
    </lineage>
</organism>
<proteinExistence type="predicted"/>
<name>A0A0K2V8Y7_LEPSM</name>